<reference evidence="2" key="1">
    <citation type="journal article" date="2015" name="Nature">
        <title>Complex archaea that bridge the gap between prokaryotes and eukaryotes.</title>
        <authorList>
            <person name="Spang A."/>
            <person name="Saw J.H."/>
            <person name="Jorgensen S.L."/>
            <person name="Zaremba-Niedzwiedzka K."/>
            <person name="Martijn J."/>
            <person name="Lind A.E."/>
            <person name="van Eijk R."/>
            <person name="Schleper C."/>
            <person name="Guy L."/>
            <person name="Ettema T.J."/>
        </authorList>
    </citation>
    <scope>NUCLEOTIDE SEQUENCE</scope>
</reference>
<dbReference type="EMBL" id="LAZR01010370">
    <property type="protein sequence ID" value="KKM67307.1"/>
    <property type="molecule type" value="Genomic_DNA"/>
</dbReference>
<evidence type="ECO:0000313" key="2">
    <source>
        <dbReference type="EMBL" id="KKM67307.1"/>
    </source>
</evidence>
<dbReference type="AlphaFoldDB" id="A0A0F9MDS5"/>
<feature type="transmembrane region" description="Helical" evidence="1">
    <location>
        <begin position="25"/>
        <end position="45"/>
    </location>
</feature>
<keyword evidence="1" id="KW-0812">Transmembrane</keyword>
<accession>A0A0F9MDS5</accession>
<proteinExistence type="predicted"/>
<evidence type="ECO:0000256" key="1">
    <source>
        <dbReference type="SAM" id="Phobius"/>
    </source>
</evidence>
<organism evidence="2">
    <name type="scientific">marine sediment metagenome</name>
    <dbReference type="NCBI Taxonomy" id="412755"/>
    <lineage>
        <taxon>unclassified sequences</taxon>
        <taxon>metagenomes</taxon>
        <taxon>ecological metagenomes</taxon>
    </lineage>
</organism>
<comment type="caution">
    <text evidence="2">The sequence shown here is derived from an EMBL/GenBank/DDBJ whole genome shotgun (WGS) entry which is preliminary data.</text>
</comment>
<protein>
    <submittedName>
        <fullName evidence="2">Uncharacterized protein</fullName>
    </submittedName>
</protein>
<sequence length="69" mass="7846">MLFLLRAVALIGAIAIVYLVPWPYIVGFVAWVVVFGVLASAFLWCGRSDRKHDKWLAAQWMDEHEENVG</sequence>
<keyword evidence="1" id="KW-1133">Transmembrane helix</keyword>
<keyword evidence="1" id="KW-0472">Membrane</keyword>
<name>A0A0F9MDS5_9ZZZZ</name>
<gene>
    <name evidence="2" type="ORF">LCGC14_1472330</name>
</gene>